<evidence type="ECO:0000256" key="1">
    <source>
        <dbReference type="ARBA" id="ARBA00022448"/>
    </source>
</evidence>
<evidence type="ECO:0000256" key="8">
    <source>
        <dbReference type="SAM" id="Phobius"/>
    </source>
</evidence>
<reference evidence="10 11" key="1">
    <citation type="submission" date="2015-07" db="EMBL/GenBank/DDBJ databases">
        <title>Isolation and Genomic Characterization of a Novel Halophilic Metal-Reducing Deltaproteobacterium from the Deep Subsurface.</title>
        <authorList>
            <person name="Badalamenti J.P."/>
            <person name="Summers Z.M."/>
            <person name="Gralnick J.A."/>
            <person name="Bond D.R."/>
        </authorList>
    </citation>
    <scope>NUCLEOTIDE SEQUENCE [LARGE SCALE GENOMIC DNA]</scope>
    <source>
        <strain evidence="10 11">WTL</strain>
    </source>
</reference>
<dbReference type="Gene3D" id="3.30.70.20">
    <property type="match status" value="1"/>
</dbReference>
<dbReference type="SUPFAM" id="SSF54862">
    <property type="entry name" value="4Fe-4S ferredoxins"/>
    <property type="match status" value="1"/>
</dbReference>
<evidence type="ECO:0000313" key="11">
    <source>
        <dbReference type="Proteomes" id="UP000057158"/>
    </source>
</evidence>
<keyword evidence="8" id="KW-1133">Transmembrane helix</keyword>
<sequence>MRVNFWAIGRRTVQVAVLLLLASPVLGWRGFQGNLGSASLSGILLSDPLAALQVLLLTGALAFPLLAGSASVLAVYGVLGGRSFCGWVCPVGLLTDLSERLPGRRNRPRWRLGWKGGVLALTLLLSLLLGLPVFETLSPIGIAGRALSFGPGAEVILLALIVASELLLVRRLWCRSLCPLGGFYALIGRFSPLKVAYRRERCIHCGRCREVCFVPEVLAPPLEEGATRVKSGECSRCGACIGTCPVAALTLSFSKP</sequence>
<dbReference type="PROSITE" id="PS51379">
    <property type="entry name" value="4FE4S_FER_2"/>
    <property type="match status" value="2"/>
</dbReference>
<gene>
    <name evidence="10" type="ORF">DSOUD_2377</name>
</gene>
<keyword evidence="5" id="KW-0249">Electron transport</keyword>
<keyword evidence="8" id="KW-0472">Membrane</keyword>
<dbReference type="GO" id="GO:0046872">
    <property type="term" value="F:metal ion binding"/>
    <property type="evidence" value="ECO:0007669"/>
    <property type="project" value="UniProtKB-KW"/>
</dbReference>
<evidence type="ECO:0000259" key="9">
    <source>
        <dbReference type="PROSITE" id="PS51379"/>
    </source>
</evidence>
<protein>
    <submittedName>
        <fullName evidence="10">Ferredoxin-type protein, NapH/MauN family</fullName>
    </submittedName>
</protein>
<dbReference type="KEGG" id="des:DSOUD_2377"/>
<dbReference type="InterPro" id="IPR017896">
    <property type="entry name" value="4Fe4S_Fe-S-bd"/>
</dbReference>
<proteinExistence type="predicted"/>
<dbReference type="NCBIfam" id="TIGR02163">
    <property type="entry name" value="napH"/>
    <property type="match status" value="1"/>
</dbReference>
<dbReference type="InterPro" id="IPR051684">
    <property type="entry name" value="Electron_Trans/Redox"/>
</dbReference>
<accession>A0A0M4D3P0</accession>
<dbReference type="InterPro" id="IPR011886">
    <property type="entry name" value="NapH_MauN"/>
</dbReference>
<evidence type="ECO:0000256" key="6">
    <source>
        <dbReference type="ARBA" id="ARBA00023004"/>
    </source>
</evidence>
<feature type="transmembrane region" description="Helical" evidence="8">
    <location>
        <begin position="51"/>
        <end position="76"/>
    </location>
</feature>
<dbReference type="InterPro" id="IPR017900">
    <property type="entry name" value="4Fe4S_Fe_S_CS"/>
</dbReference>
<organism evidence="10 11">
    <name type="scientific">Desulfuromonas soudanensis</name>
    <dbReference type="NCBI Taxonomy" id="1603606"/>
    <lineage>
        <taxon>Bacteria</taxon>
        <taxon>Pseudomonadati</taxon>
        <taxon>Thermodesulfobacteriota</taxon>
        <taxon>Desulfuromonadia</taxon>
        <taxon>Desulfuromonadales</taxon>
        <taxon>Desulfuromonadaceae</taxon>
        <taxon>Desulfuromonas</taxon>
    </lineage>
</organism>
<dbReference type="PATRIC" id="fig|1603606.3.peg.2579"/>
<evidence type="ECO:0000256" key="4">
    <source>
        <dbReference type="ARBA" id="ARBA00022737"/>
    </source>
</evidence>
<keyword evidence="11" id="KW-1185">Reference proteome</keyword>
<dbReference type="PANTHER" id="PTHR30176:SF3">
    <property type="entry name" value="FERREDOXIN-TYPE PROTEIN NAPH"/>
    <property type="match status" value="1"/>
</dbReference>
<evidence type="ECO:0000256" key="3">
    <source>
        <dbReference type="ARBA" id="ARBA00022723"/>
    </source>
</evidence>
<dbReference type="STRING" id="1603606.DSOUD_2377"/>
<dbReference type="Pfam" id="PF13237">
    <property type="entry name" value="Fer4_10"/>
    <property type="match status" value="1"/>
</dbReference>
<keyword evidence="2" id="KW-0004">4Fe-4S</keyword>
<evidence type="ECO:0000313" key="10">
    <source>
        <dbReference type="EMBL" id="ALC17138.1"/>
    </source>
</evidence>
<dbReference type="EMBL" id="CP010802">
    <property type="protein sequence ID" value="ALC17138.1"/>
    <property type="molecule type" value="Genomic_DNA"/>
</dbReference>
<feature type="transmembrane region" description="Helical" evidence="8">
    <location>
        <begin position="146"/>
        <end position="169"/>
    </location>
</feature>
<keyword evidence="1" id="KW-0813">Transport</keyword>
<dbReference type="GO" id="GO:0005886">
    <property type="term" value="C:plasma membrane"/>
    <property type="evidence" value="ECO:0007669"/>
    <property type="project" value="TreeGrafter"/>
</dbReference>
<feature type="domain" description="4Fe-4S ferredoxin-type" evidence="9">
    <location>
        <begin position="193"/>
        <end position="223"/>
    </location>
</feature>
<evidence type="ECO:0000256" key="5">
    <source>
        <dbReference type="ARBA" id="ARBA00022982"/>
    </source>
</evidence>
<evidence type="ECO:0000256" key="2">
    <source>
        <dbReference type="ARBA" id="ARBA00022485"/>
    </source>
</evidence>
<dbReference type="PROSITE" id="PS00198">
    <property type="entry name" value="4FE4S_FER_1"/>
    <property type="match status" value="1"/>
</dbReference>
<dbReference type="AlphaFoldDB" id="A0A0M4D3P0"/>
<keyword evidence="4" id="KW-0677">Repeat</keyword>
<keyword evidence="8" id="KW-0812">Transmembrane</keyword>
<keyword evidence="6" id="KW-0408">Iron</keyword>
<keyword evidence="3" id="KW-0479">Metal-binding</keyword>
<feature type="transmembrane region" description="Helical" evidence="8">
    <location>
        <begin position="112"/>
        <end position="134"/>
    </location>
</feature>
<dbReference type="Pfam" id="PF12801">
    <property type="entry name" value="Fer4_5"/>
    <property type="match status" value="2"/>
</dbReference>
<evidence type="ECO:0000256" key="7">
    <source>
        <dbReference type="ARBA" id="ARBA00023014"/>
    </source>
</evidence>
<dbReference type="OrthoDB" id="9811700at2"/>
<dbReference type="RefSeq" id="WP_053551168.1">
    <property type="nucleotide sequence ID" value="NZ_CP010802.1"/>
</dbReference>
<name>A0A0M4D3P0_9BACT</name>
<dbReference type="PANTHER" id="PTHR30176">
    <property type="entry name" value="FERREDOXIN-TYPE PROTEIN NAPH"/>
    <property type="match status" value="1"/>
</dbReference>
<feature type="domain" description="4Fe-4S ferredoxin-type" evidence="9">
    <location>
        <begin position="225"/>
        <end position="254"/>
    </location>
</feature>
<dbReference type="GO" id="GO:0051539">
    <property type="term" value="F:4 iron, 4 sulfur cluster binding"/>
    <property type="evidence" value="ECO:0007669"/>
    <property type="project" value="UniProtKB-KW"/>
</dbReference>
<keyword evidence="7" id="KW-0411">Iron-sulfur</keyword>
<dbReference type="Proteomes" id="UP000057158">
    <property type="component" value="Chromosome"/>
</dbReference>